<protein>
    <submittedName>
        <fullName evidence="1">Uncharacterized protein</fullName>
    </submittedName>
</protein>
<accession>A0A8S9PS40</accession>
<name>A0A8S9PS40_BRACR</name>
<dbReference type="AlphaFoldDB" id="A0A8S9PS40"/>
<gene>
    <name evidence="1" type="ORF">F2Q69_00047755</name>
</gene>
<dbReference type="EMBL" id="QGKX02001347">
    <property type="protein sequence ID" value="KAF3522690.1"/>
    <property type="molecule type" value="Genomic_DNA"/>
</dbReference>
<sequence>MRIRKISFLGQDLVLSPKERTKGSCYQEDSIISENVFEKEGLSILYSSQEGSYSLHQMAKGKGNPSPKAEDDP</sequence>
<proteinExistence type="predicted"/>
<evidence type="ECO:0000313" key="1">
    <source>
        <dbReference type="EMBL" id="KAF3522690.1"/>
    </source>
</evidence>
<organism evidence="1 2">
    <name type="scientific">Brassica cretica</name>
    <name type="common">Mustard</name>
    <dbReference type="NCBI Taxonomy" id="69181"/>
    <lineage>
        <taxon>Eukaryota</taxon>
        <taxon>Viridiplantae</taxon>
        <taxon>Streptophyta</taxon>
        <taxon>Embryophyta</taxon>
        <taxon>Tracheophyta</taxon>
        <taxon>Spermatophyta</taxon>
        <taxon>Magnoliopsida</taxon>
        <taxon>eudicotyledons</taxon>
        <taxon>Gunneridae</taxon>
        <taxon>Pentapetalae</taxon>
        <taxon>rosids</taxon>
        <taxon>malvids</taxon>
        <taxon>Brassicales</taxon>
        <taxon>Brassicaceae</taxon>
        <taxon>Brassiceae</taxon>
        <taxon>Brassica</taxon>
    </lineage>
</organism>
<dbReference type="Proteomes" id="UP000712600">
    <property type="component" value="Unassembled WGS sequence"/>
</dbReference>
<comment type="caution">
    <text evidence="1">The sequence shown here is derived from an EMBL/GenBank/DDBJ whole genome shotgun (WGS) entry which is preliminary data.</text>
</comment>
<evidence type="ECO:0000313" key="2">
    <source>
        <dbReference type="Proteomes" id="UP000712600"/>
    </source>
</evidence>
<reference evidence="1" key="1">
    <citation type="submission" date="2019-12" db="EMBL/GenBank/DDBJ databases">
        <title>Genome sequencing and annotation of Brassica cretica.</title>
        <authorList>
            <person name="Studholme D.J."/>
            <person name="Sarris P."/>
        </authorList>
    </citation>
    <scope>NUCLEOTIDE SEQUENCE</scope>
    <source>
        <strain evidence="1">PFS-109/04</strain>
        <tissue evidence="1">Leaf</tissue>
    </source>
</reference>